<dbReference type="Proteomes" id="UP001596116">
    <property type="component" value="Unassembled WGS sequence"/>
</dbReference>
<dbReference type="EMBL" id="JBHPON010000002">
    <property type="protein sequence ID" value="MFC6035975.1"/>
    <property type="molecule type" value="Genomic_DNA"/>
</dbReference>
<dbReference type="Pfam" id="PF05050">
    <property type="entry name" value="Methyltransf_21"/>
    <property type="match status" value="1"/>
</dbReference>
<keyword evidence="2" id="KW-0489">Methyltransferase</keyword>
<name>A0ABW1KV67_9PROT</name>
<evidence type="ECO:0000313" key="2">
    <source>
        <dbReference type="EMBL" id="MFC6035975.1"/>
    </source>
</evidence>
<dbReference type="PANTHER" id="PTHR34203:SF15">
    <property type="entry name" value="SLL1173 PROTEIN"/>
    <property type="match status" value="1"/>
</dbReference>
<dbReference type="SUPFAM" id="SSF53335">
    <property type="entry name" value="S-adenosyl-L-methionine-dependent methyltransferases"/>
    <property type="match status" value="1"/>
</dbReference>
<dbReference type="Gene3D" id="3.40.50.150">
    <property type="entry name" value="Vaccinia Virus protein VP39"/>
    <property type="match status" value="1"/>
</dbReference>
<sequence length="318" mass="35156">MPQQRKIAQLGLHAGVLPWTRAELPGWGKLYRIAGLGFDHNQRWADAGWKKLTLKSGAGDVWLDLSAAFERGTYFLGRYQELELLLIMRAVLKPGGQFIDGGANIGLLSLFAASLVGPGGRVHAFEPNETVRARILEHAAMNRFDQIIVHACGLSDEAADLTFRVLDGGSESGTLANLDGPLMAVVTEEATVRVERGDDLLLDALSADQPTFIKLDVEGYERQAVSGLLKVIEKTRPVMTTEYQRHLTPRNELDELFRLLSARGYAAHHIDLRRSGLSHRLWLTPIANADALFERTDKSDILWLLPEAMPLFESALAV</sequence>
<evidence type="ECO:0000313" key="3">
    <source>
        <dbReference type="Proteomes" id="UP001596116"/>
    </source>
</evidence>
<dbReference type="RefSeq" id="WP_379882802.1">
    <property type="nucleotide sequence ID" value="NZ_JBHPON010000002.1"/>
</dbReference>
<dbReference type="GO" id="GO:0032259">
    <property type="term" value="P:methylation"/>
    <property type="evidence" value="ECO:0007669"/>
    <property type="project" value="UniProtKB-KW"/>
</dbReference>
<accession>A0ABW1KV67</accession>
<protein>
    <submittedName>
        <fullName evidence="2">FkbM family methyltransferase</fullName>
    </submittedName>
</protein>
<evidence type="ECO:0000259" key="1">
    <source>
        <dbReference type="Pfam" id="PF05050"/>
    </source>
</evidence>
<dbReference type="NCBIfam" id="TIGR01444">
    <property type="entry name" value="fkbM_fam"/>
    <property type="match status" value="1"/>
</dbReference>
<gene>
    <name evidence="2" type="ORF">ACFMB1_10500</name>
</gene>
<dbReference type="InterPro" id="IPR052514">
    <property type="entry name" value="SAM-dependent_MTase"/>
</dbReference>
<keyword evidence="2" id="KW-0808">Transferase</keyword>
<proteinExistence type="predicted"/>
<dbReference type="GO" id="GO:0008168">
    <property type="term" value="F:methyltransferase activity"/>
    <property type="evidence" value="ECO:0007669"/>
    <property type="project" value="UniProtKB-KW"/>
</dbReference>
<organism evidence="2 3">
    <name type="scientific">Hyphococcus aureus</name>
    <dbReference type="NCBI Taxonomy" id="2666033"/>
    <lineage>
        <taxon>Bacteria</taxon>
        <taxon>Pseudomonadati</taxon>
        <taxon>Pseudomonadota</taxon>
        <taxon>Alphaproteobacteria</taxon>
        <taxon>Parvularculales</taxon>
        <taxon>Parvularculaceae</taxon>
        <taxon>Hyphococcus</taxon>
    </lineage>
</organism>
<dbReference type="InterPro" id="IPR029063">
    <property type="entry name" value="SAM-dependent_MTases_sf"/>
</dbReference>
<dbReference type="PANTHER" id="PTHR34203">
    <property type="entry name" value="METHYLTRANSFERASE, FKBM FAMILY PROTEIN"/>
    <property type="match status" value="1"/>
</dbReference>
<feature type="domain" description="Methyltransferase FkbM" evidence="1">
    <location>
        <begin position="100"/>
        <end position="265"/>
    </location>
</feature>
<reference evidence="2 3" key="1">
    <citation type="submission" date="2024-09" db="EMBL/GenBank/DDBJ databases">
        <authorList>
            <person name="Zhang Z.-H."/>
        </authorList>
    </citation>
    <scope>NUCLEOTIDE SEQUENCE [LARGE SCALE GENOMIC DNA]</scope>
    <source>
        <strain evidence="2 3">HHTR114</strain>
    </source>
</reference>
<dbReference type="InterPro" id="IPR006342">
    <property type="entry name" value="FkbM_mtfrase"/>
</dbReference>
<keyword evidence="3" id="KW-1185">Reference proteome</keyword>
<comment type="caution">
    <text evidence="2">The sequence shown here is derived from an EMBL/GenBank/DDBJ whole genome shotgun (WGS) entry which is preliminary data.</text>
</comment>